<dbReference type="Proteomes" id="UP000027982">
    <property type="component" value="Chromosome"/>
</dbReference>
<name>A0A068NYQ6_FIMGI</name>
<dbReference type="STRING" id="661478.OP10G_3871"/>
<dbReference type="EMBL" id="CP007139">
    <property type="protein sequence ID" value="AIE87239.1"/>
    <property type="molecule type" value="Genomic_DNA"/>
</dbReference>
<gene>
    <name evidence="1" type="ORF">OP10G_3871</name>
</gene>
<dbReference type="KEGG" id="fgi:OP10G_3871"/>
<dbReference type="AlphaFoldDB" id="A0A068NYQ6"/>
<keyword evidence="2" id="KW-1185">Reference proteome</keyword>
<sequence length="51" mass="5421">MSDLMDRGPSAGAGSPMESIIGSRFQRTGNAAYCARKLCLSGFNGFIHLID</sequence>
<reference evidence="1 2" key="1">
    <citation type="journal article" date="2014" name="PLoS ONE">
        <title>The first complete genome sequence of the class fimbriimonadia in the phylum armatimonadetes.</title>
        <authorList>
            <person name="Hu Z.Y."/>
            <person name="Wang Y.Z."/>
            <person name="Im W.T."/>
            <person name="Wang S.Y."/>
            <person name="Zhao G.P."/>
            <person name="Zheng H.J."/>
            <person name="Quan Z.X."/>
        </authorList>
    </citation>
    <scope>NUCLEOTIDE SEQUENCE [LARGE SCALE GENOMIC DNA]</scope>
    <source>
        <strain evidence="1">Gsoil 348</strain>
    </source>
</reference>
<evidence type="ECO:0000313" key="1">
    <source>
        <dbReference type="EMBL" id="AIE87239.1"/>
    </source>
</evidence>
<organism evidence="1 2">
    <name type="scientific">Fimbriimonas ginsengisoli Gsoil 348</name>
    <dbReference type="NCBI Taxonomy" id="661478"/>
    <lineage>
        <taxon>Bacteria</taxon>
        <taxon>Bacillati</taxon>
        <taxon>Armatimonadota</taxon>
        <taxon>Fimbriimonadia</taxon>
        <taxon>Fimbriimonadales</taxon>
        <taxon>Fimbriimonadaceae</taxon>
        <taxon>Fimbriimonas</taxon>
    </lineage>
</organism>
<accession>A0A068NYQ6</accession>
<protein>
    <submittedName>
        <fullName evidence="1">Uncharacterized protein</fullName>
    </submittedName>
</protein>
<proteinExistence type="predicted"/>
<evidence type="ECO:0000313" key="2">
    <source>
        <dbReference type="Proteomes" id="UP000027982"/>
    </source>
</evidence>
<dbReference type="HOGENOM" id="CLU_3099050_0_0_0"/>